<sequence>MRNQNNIMRHKSFLVSIFLSLFLLSCATETSQTQAVKPEITPDITIAQKSPNTSVKRVVALSSLSADIIAELDQTKLVGIVGSKLLKDDPRFKDIPQVSQGQNAPNLEKIVALKPDLVIGVAGFSDVPLQKLQQLGIKTLSTKVYSWEALEELTKNIAEKIGADPQPLLNRYQTFLPEKKNQKNQNLSTLVLVSRQPILAPNKNSWAGDIVSLFGAKNVAAELQGNSPIGGYVTLSAEKVLAANPDVLIVVSAEATLLDSLKKEPFWQKLKATQNNQVYVFDYYGMVNPGSIAAIEKSAQELKKIF</sequence>
<dbReference type="EMBL" id="BJCE01000082">
    <property type="protein sequence ID" value="GCL37523.1"/>
    <property type="molecule type" value="Genomic_DNA"/>
</dbReference>
<proteinExistence type="inferred from homology"/>
<dbReference type="PANTHER" id="PTHR30535:SF34">
    <property type="entry name" value="MOLYBDATE-BINDING PROTEIN MOLA"/>
    <property type="match status" value="1"/>
</dbReference>
<evidence type="ECO:0000256" key="3">
    <source>
        <dbReference type="SAM" id="SignalP"/>
    </source>
</evidence>
<organism evidence="5 6">
    <name type="scientific">Sphaerospermopsis reniformis</name>
    <dbReference type="NCBI Taxonomy" id="531300"/>
    <lineage>
        <taxon>Bacteria</taxon>
        <taxon>Bacillati</taxon>
        <taxon>Cyanobacteriota</taxon>
        <taxon>Cyanophyceae</taxon>
        <taxon>Nostocales</taxon>
        <taxon>Aphanizomenonaceae</taxon>
        <taxon>Sphaerospermopsis</taxon>
    </lineage>
</organism>
<feature type="domain" description="Fe/B12 periplasmic-binding" evidence="4">
    <location>
        <begin position="57"/>
        <end position="306"/>
    </location>
</feature>
<keyword evidence="6" id="KW-1185">Reference proteome</keyword>
<feature type="signal peptide" evidence="3">
    <location>
        <begin position="1"/>
        <end position="27"/>
    </location>
</feature>
<evidence type="ECO:0000256" key="2">
    <source>
        <dbReference type="ARBA" id="ARBA00022729"/>
    </source>
</evidence>
<dbReference type="InterPro" id="IPR054828">
    <property type="entry name" value="Vit_B12_bind_prot"/>
</dbReference>
<dbReference type="NCBIfam" id="NF038402">
    <property type="entry name" value="TroA_like"/>
    <property type="match status" value="1"/>
</dbReference>
<keyword evidence="2 3" id="KW-0732">Signal</keyword>
<name>A0A480A1D1_9CYAN</name>
<reference evidence="6" key="1">
    <citation type="submission" date="2019-02" db="EMBL/GenBank/DDBJ databases">
        <title>Draft genome sequence of Sphaerospermopsis reniformis NIES-1949.</title>
        <authorList>
            <person name="Yamaguchi H."/>
            <person name="Suzuki S."/>
            <person name="Kawachi M."/>
        </authorList>
    </citation>
    <scope>NUCLEOTIDE SEQUENCE [LARGE SCALE GENOMIC DNA]</scope>
    <source>
        <strain evidence="6">NIES-1949</strain>
    </source>
</reference>
<dbReference type="PROSITE" id="PS50983">
    <property type="entry name" value="FE_B12_PBP"/>
    <property type="match status" value="1"/>
</dbReference>
<dbReference type="AlphaFoldDB" id="A0A480A1D1"/>
<feature type="chain" id="PRO_5019716439" evidence="3">
    <location>
        <begin position="28"/>
        <end position="306"/>
    </location>
</feature>
<comment type="caution">
    <text evidence="5">The sequence shown here is derived from an EMBL/GenBank/DDBJ whole genome shotgun (WGS) entry which is preliminary data.</text>
</comment>
<evidence type="ECO:0000256" key="1">
    <source>
        <dbReference type="ARBA" id="ARBA00008814"/>
    </source>
</evidence>
<accession>A0A480A1D1</accession>
<gene>
    <name evidence="5" type="ORF">SR1949_26340</name>
</gene>
<dbReference type="PROSITE" id="PS51257">
    <property type="entry name" value="PROKAR_LIPOPROTEIN"/>
    <property type="match status" value="1"/>
</dbReference>
<dbReference type="InterPro" id="IPR002491">
    <property type="entry name" value="ABC_transptr_periplasmic_BD"/>
</dbReference>
<dbReference type="SUPFAM" id="SSF53807">
    <property type="entry name" value="Helical backbone' metal receptor"/>
    <property type="match status" value="1"/>
</dbReference>
<dbReference type="RefSeq" id="WP_236104068.1">
    <property type="nucleotide sequence ID" value="NZ_BJCE01000082.1"/>
</dbReference>
<evidence type="ECO:0000313" key="5">
    <source>
        <dbReference type="EMBL" id="GCL37523.1"/>
    </source>
</evidence>
<protein>
    <submittedName>
        <fullName evidence="5">Periplasmic binding protein</fullName>
    </submittedName>
</protein>
<comment type="similarity">
    <text evidence="1">Belongs to the bacterial solute-binding protein 8 family.</text>
</comment>
<dbReference type="PANTHER" id="PTHR30535">
    <property type="entry name" value="VITAMIN B12-BINDING PROTEIN"/>
    <property type="match status" value="1"/>
</dbReference>
<dbReference type="InterPro" id="IPR050902">
    <property type="entry name" value="ABC_Transporter_SBP"/>
</dbReference>
<evidence type="ECO:0000313" key="6">
    <source>
        <dbReference type="Proteomes" id="UP000300142"/>
    </source>
</evidence>
<dbReference type="Pfam" id="PF01497">
    <property type="entry name" value="Peripla_BP_2"/>
    <property type="match status" value="1"/>
</dbReference>
<dbReference type="Proteomes" id="UP000300142">
    <property type="component" value="Unassembled WGS sequence"/>
</dbReference>
<dbReference type="Gene3D" id="3.40.50.1980">
    <property type="entry name" value="Nitrogenase molybdenum iron protein domain"/>
    <property type="match status" value="2"/>
</dbReference>
<evidence type="ECO:0000259" key="4">
    <source>
        <dbReference type="PROSITE" id="PS50983"/>
    </source>
</evidence>